<dbReference type="EMBL" id="CAKOGP040002288">
    <property type="protein sequence ID" value="CAJ1966438.1"/>
    <property type="molecule type" value="Genomic_DNA"/>
</dbReference>
<accession>A0AAD2GBH2</accession>
<dbReference type="Proteomes" id="UP001295423">
    <property type="component" value="Unassembled WGS sequence"/>
</dbReference>
<evidence type="ECO:0000313" key="1">
    <source>
        <dbReference type="EMBL" id="CAJ1966438.1"/>
    </source>
</evidence>
<name>A0AAD2GBH2_9STRA</name>
<evidence type="ECO:0000313" key="2">
    <source>
        <dbReference type="Proteomes" id="UP001295423"/>
    </source>
</evidence>
<proteinExistence type="predicted"/>
<protein>
    <submittedName>
        <fullName evidence="1">Uncharacterized protein</fullName>
    </submittedName>
</protein>
<dbReference type="AlphaFoldDB" id="A0AAD2GBH2"/>
<organism evidence="1 2">
    <name type="scientific">Cylindrotheca closterium</name>
    <dbReference type="NCBI Taxonomy" id="2856"/>
    <lineage>
        <taxon>Eukaryota</taxon>
        <taxon>Sar</taxon>
        <taxon>Stramenopiles</taxon>
        <taxon>Ochrophyta</taxon>
        <taxon>Bacillariophyta</taxon>
        <taxon>Bacillariophyceae</taxon>
        <taxon>Bacillariophycidae</taxon>
        <taxon>Bacillariales</taxon>
        <taxon>Bacillariaceae</taxon>
        <taxon>Cylindrotheca</taxon>
    </lineage>
</organism>
<reference evidence="1" key="1">
    <citation type="submission" date="2023-08" db="EMBL/GenBank/DDBJ databases">
        <authorList>
            <person name="Audoor S."/>
            <person name="Bilcke G."/>
        </authorList>
    </citation>
    <scope>NUCLEOTIDE SEQUENCE</scope>
</reference>
<gene>
    <name evidence="1" type="ORF">CYCCA115_LOCUS22021</name>
</gene>
<sequence>MDWRKVKAMVQSDMTLQRNLQEKNVSRLPQGGGRSLWWVTATNSSPPENQSSDPMAVRVGDVAHWRQAGLGIKWSATSPSVGGLGERTVAIDMVSGSTHH</sequence>
<comment type="caution">
    <text evidence="1">The sequence shown here is derived from an EMBL/GenBank/DDBJ whole genome shotgun (WGS) entry which is preliminary data.</text>
</comment>
<keyword evidence="2" id="KW-1185">Reference proteome</keyword>